<evidence type="ECO:0000313" key="2">
    <source>
        <dbReference type="EMBL" id="KAF2682978.1"/>
    </source>
</evidence>
<organism evidence="2 3">
    <name type="scientific">Lentithecium fluviatile CBS 122367</name>
    <dbReference type="NCBI Taxonomy" id="1168545"/>
    <lineage>
        <taxon>Eukaryota</taxon>
        <taxon>Fungi</taxon>
        <taxon>Dikarya</taxon>
        <taxon>Ascomycota</taxon>
        <taxon>Pezizomycotina</taxon>
        <taxon>Dothideomycetes</taxon>
        <taxon>Pleosporomycetidae</taxon>
        <taxon>Pleosporales</taxon>
        <taxon>Massarineae</taxon>
        <taxon>Lentitheciaceae</taxon>
        <taxon>Lentithecium</taxon>
    </lineage>
</organism>
<sequence length="127" mass="13645">MYYSSQSIRTSQKPTNLSLRAPGEISRCPIHHATQHPNSTESKQVLLSTTQARRPSQSLPVYQIHSISSTPTPTAPTTVINDPPLPFATCTLPALSYSPFSPTGCKGLVGFGGFVSQSSAKYAVREP</sequence>
<accession>A0A6G1IXX7</accession>
<name>A0A6G1IXX7_9PLEO</name>
<keyword evidence="3" id="KW-1185">Reference proteome</keyword>
<evidence type="ECO:0000313" key="3">
    <source>
        <dbReference type="Proteomes" id="UP000799291"/>
    </source>
</evidence>
<evidence type="ECO:0000256" key="1">
    <source>
        <dbReference type="SAM" id="MobiDB-lite"/>
    </source>
</evidence>
<protein>
    <submittedName>
        <fullName evidence="2">Uncharacterized protein</fullName>
    </submittedName>
</protein>
<feature type="compositionally biased region" description="Polar residues" evidence="1">
    <location>
        <begin position="35"/>
        <end position="57"/>
    </location>
</feature>
<reference evidence="2" key="1">
    <citation type="journal article" date="2020" name="Stud. Mycol.">
        <title>101 Dothideomycetes genomes: a test case for predicting lifestyles and emergence of pathogens.</title>
        <authorList>
            <person name="Haridas S."/>
            <person name="Albert R."/>
            <person name="Binder M."/>
            <person name="Bloem J."/>
            <person name="Labutti K."/>
            <person name="Salamov A."/>
            <person name="Andreopoulos B."/>
            <person name="Baker S."/>
            <person name="Barry K."/>
            <person name="Bills G."/>
            <person name="Bluhm B."/>
            <person name="Cannon C."/>
            <person name="Castanera R."/>
            <person name="Culley D."/>
            <person name="Daum C."/>
            <person name="Ezra D."/>
            <person name="Gonzalez J."/>
            <person name="Henrissat B."/>
            <person name="Kuo A."/>
            <person name="Liang C."/>
            <person name="Lipzen A."/>
            <person name="Lutzoni F."/>
            <person name="Magnuson J."/>
            <person name="Mondo S."/>
            <person name="Nolan M."/>
            <person name="Ohm R."/>
            <person name="Pangilinan J."/>
            <person name="Park H.-J."/>
            <person name="Ramirez L."/>
            <person name="Alfaro M."/>
            <person name="Sun H."/>
            <person name="Tritt A."/>
            <person name="Yoshinaga Y."/>
            <person name="Zwiers L.-H."/>
            <person name="Turgeon B."/>
            <person name="Goodwin S."/>
            <person name="Spatafora J."/>
            <person name="Crous P."/>
            <person name="Grigoriev I."/>
        </authorList>
    </citation>
    <scope>NUCLEOTIDE SEQUENCE</scope>
    <source>
        <strain evidence="2">CBS 122367</strain>
    </source>
</reference>
<proteinExistence type="predicted"/>
<dbReference type="AlphaFoldDB" id="A0A6G1IXX7"/>
<feature type="compositionally biased region" description="Polar residues" evidence="1">
    <location>
        <begin position="1"/>
        <end position="18"/>
    </location>
</feature>
<dbReference type="Proteomes" id="UP000799291">
    <property type="component" value="Unassembled WGS sequence"/>
</dbReference>
<gene>
    <name evidence="2" type="ORF">K458DRAFT_49070</name>
</gene>
<dbReference type="EMBL" id="MU005585">
    <property type="protein sequence ID" value="KAF2682978.1"/>
    <property type="molecule type" value="Genomic_DNA"/>
</dbReference>
<feature type="region of interest" description="Disordered" evidence="1">
    <location>
        <begin position="1"/>
        <end position="20"/>
    </location>
</feature>
<feature type="region of interest" description="Disordered" evidence="1">
    <location>
        <begin position="31"/>
        <end position="57"/>
    </location>
</feature>